<evidence type="ECO:0000313" key="5">
    <source>
        <dbReference type="EMBL" id="GJT68483.1"/>
    </source>
</evidence>
<evidence type="ECO:0000256" key="1">
    <source>
        <dbReference type="PROSITE-ProRule" id="PRU00047"/>
    </source>
</evidence>
<reference evidence="5" key="1">
    <citation type="journal article" date="2022" name="Int. J. Mol. Sci.">
        <title>Draft Genome of Tanacetum Coccineum: Genomic Comparison of Closely Related Tanacetum-Family Plants.</title>
        <authorList>
            <person name="Yamashiro T."/>
            <person name="Shiraishi A."/>
            <person name="Nakayama K."/>
            <person name="Satake H."/>
        </authorList>
    </citation>
    <scope>NUCLEOTIDE SEQUENCE</scope>
</reference>
<dbReference type="Pfam" id="PF00098">
    <property type="entry name" value="zf-CCHC"/>
    <property type="match status" value="1"/>
</dbReference>
<accession>A0ABQ5G044</accession>
<dbReference type="SMART" id="SM00343">
    <property type="entry name" value="ZnF_C2HC"/>
    <property type="match status" value="1"/>
</dbReference>
<keyword evidence="1" id="KW-0863">Zinc-finger</keyword>
<keyword evidence="1" id="KW-0479">Metal-binding</keyword>
<sequence>MIEESKNLTSLSLDELIGNLKVHEMIIKKDSKIVKAKGERRSLALKTKKESSDEECSTFGSEDEEYAMAVRDFRKFFKRRGRFVSKPRNDKKTFQRSREDKNCKSDRKCFRCGDPNHLIRECPKPPKDKNQRALVGGSWSDSDDIILDSEYNMLCKMSLKIITKNKHQKAISKSLENEISELKEKLSKLERKKGVDLECTTCQILRFGNEKLKEEALKLTRFQKSTRSLNKIFSIQKPFGDKSGLGFNSFEASTSETKETKFVKSQNETSSGGGPTIAEGGPHNAQTTHKANQGPSELVRKLPKLKFDQHFYDACKIGKQAHASHKAKNIVSTTRCLELLHMDLFGPSSVRSYRGNLYTLVIVDDYSRIDKSKEMREPWLPLLLMESFLCVNVVLLAMLVSGQSSVTSVGKLGIRQGTKVKQEEAGEVHGRAYAIKDAEPQGSDRSFVNTRFSSLLDIKPIEIEDSYEVELVDGRLVSTNTVVSPKLNKSLQPAKGDTQLV</sequence>
<dbReference type="InterPro" id="IPR039537">
    <property type="entry name" value="Retrotran_Ty1/copia-like"/>
</dbReference>
<feature type="region of interest" description="Disordered" evidence="3">
    <location>
        <begin position="258"/>
        <end position="295"/>
    </location>
</feature>
<gene>
    <name evidence="5" type="ORF">Tco_1019963</name>
</gene>
<dbReference type="InterPro" id="IPR001878">
    <property type="entry name" value="Znf_CCHC"/>
</dbReference>
<keyword evidence="2" id="KW-0175">Coiled coil</keyword>
<dbReference type="SUPFAM" id="SSF57756">
    <property type="entry name" value="Retrovirus zinc finger-like domains"/>
    <property type="match status" value="1"/>
</dbReference>
<feature type="domain" description="CCHC-type" evidence="4">
    <location>
        <begin position="107"/>
        <end position="124"/>
    </location>
</feature>
<comment type="caution">
    <text evidence="5">The sequence shown here is derived from an EMBL/GenBank/DDBJ whole genome shotgun (WGS) entry which is preliminary data.</text>
</comment>
<evidence type="ECO:0000256" key="2">
    <source>
        <dbReference type="SAM" id="Coils"/>
    </source>
</evidence>
<protein>
    <submittedName>
        <fullName evidence="5">Zf-CCHC domain-containing protein</fullName>
    </submittedName>
</protein>
<keyword evidence="1" id="KW-0862">Zinc</keyword>
<organism evidence="5 6">
    <name type="scientific">Tanacetum coccineum</name>
    <dbReference type="NCBI Taxonomy" id="301880"/>
    <lineage>
        <taxon>Eukaryota</taxon>
        <taxon>Viridiplantae</taxon>
        <taxon>Streptophyta</taxon>
        <taxon>Embryophyta</taxon>
        <taxon>Tracheophyta</taxon>
        <taxon>Spermatophyta</taxon>
        <taxon>Magnoliopsida</taxon>
        <taxon>eudicotyledons</taxon>
        <taxon>Gunneridae</taxon>
        <taxon>Pentapetalae</taxon>
        <taxon>asterids</taxon>
        <taxon>campanulids</taxon>
        <taxon>Asterales</taxon>
        <taxon>Asteraceae</taxon>
        <taxon>Asteroideae</taxon>
        <taxon>Anthemideae</taxon>
        <taxon>Anthemidinae</taxon>
        <taxon>Tanacetum</taxon>
    </lineage>
</organism>
<dbReference type="Gene3D" id="4.10.60.10">
    <property type="entry name" value="Zinc finger, CCHC-type"/>
    <property type="match status" value="1"/>
</dbReference>
<evidence type="ECO:0000313" key="6">
    <source>
        <dbReference type="Proteomes" id="UP001151760"/>
    </source>
</evidence>
<proteinExistence type="predicted"/>
<dbReference type="PANTHER" id="PTHR42648">
    <property type="entry name" value="TRANSPOSASE, PUTATIVE-RELATED"/>
    <property type="match status" value="1"/>
</dbReference>
<dbReference type="PANTHER" id="PTHR42648:SF21">
    <property type="entry name" value="CYSTEINE-RICH RLK (RECEPTOR-LIKE PROTEIN KINASE) 8"/>
    <property type="match status" value="1"/>
</dbReference>
<keyword evidence="6" id="KW-1185">Reference proteome</keyword>
<feature type="coiled-coil region" evidence="2">
    <location>
        <begin position="165"/>
        <end position="192"/>
    </location>
</feature>
<dbReference type="InterPro" id="IPR036875">
    <property type="entry name" value="Znf_CCHC_sf"/>
</dbReference>
<evidence type="ECO:0000256" key="3">
    <source>
        <dbReference type="SAM" id="MobiDB-lite"/>
    </source>
</evidence>
<dbReference type="PROSITE" id="PS50158">
    <property type="entry name" value="ZF_CCHC"/>
    <property type="match status" value="1"/>
</dbReference>
<evidence type="ECO:0000259" key="4">
    <source>
        <dbReference type="PROSITE" id="PS50158"/>
    </source>
</evidence>
<dbReference type="Proteomes" id="UP001151760">
    <property type="component" value="Unassembled WGS sequence"/>
</dbReference>
<feature type="compositionally biased region" description="Polar residues" evidence="3">
    <location>
        <begin position="284"/>
        <end position="295"/>
    </location>
</feature>
<dbReference type="EMBL" id="BQNB010017903">
    <property type="protein sequence ID" value="GJT68483.1"/>
    <property type="molecule type" value="Genomic_DNA"/>
</dbReference>
<name>A0ABQ5G044_9ASTR</name>
<reference evidence="5" key="2">
    <citation type="submission" date="2022-01" db="EMBL/GenBank/DDBJ databases">
        <authorList>
            <person name="Yamashiro T."/>
            <person name="Shiraishi A."/>
            <person name="Satake H."/>
            <person name="Nakayama K."/>
        </authorList>
    </citation>
    <scope>NUCLEOTIDE SEQUENCE</scope>
</reference>